<feature type="binding site" evidence="7">
    <location>
        <position position="86"/>
    </location>
    <ligand>
        <name>Zn(2+)</name>
        <dbReference type="ChEBI" id="CHEBI:29105"/>
        <label>1</label>
    </ligand>
</feature>
<dbReference type="Gene3D" id="2.40.40.20">
    <property type="match status" value="1"/>
</dbReference>
<sequence length="1302" mass="146938">MKANKKTFRQDYSDFDALKLTLASPEQILQWSYGEVTKAETINYRTFRTEPEGLFCEKIFGPSKNFECFCGKYKKVRYKGIVCDKCGVEVTSKDVRRERMGHIELAVPVTHVWFAYGVPNKMSIVLDMSHKKMLSVIYYTRYMVIEVDDEQRKPKLAELDEYQKKAREELQKQLDEDLDEINAQFDEQVAEIKKAKLDKSKSDFKTNQINHKRSQAVAKVRREYAAHEEELDMFYAKLAKLINEVEIGSNLTEDEYVDLADRDLIFFEAKMGAEAIQHLLEKLDLESEVKNLKAIIKAEKSKNKKLTYIRRLQYIEGFLINKINPTWMIVNVLPVIPPELRPIIPLSGGKFATSDLNDLYRRIINRNNRLKRLIEIGAPDVILRNEKRMLQESVDALIDNSHRPSKPMLNSKRLPFRSLTDELRGKKGIFRRNLLGKRVDYSGRAVIVGDTRLRLHQCGLPKSVALEMFKPFVIHELIENELAPNIKVAKEMIDEAEDVVWDILEEIIKDKPVLLNRAPTLHKYSIQAFYPVLVEGDAIRIHPLVCKAYNADFDGDQMAVHVLLTEEALQEGKDKMLSTKNIVSIANGQVLASPTKDMLLGFYLLTDLNEVEKPRLFADKNSAIRAYEQDQIGVDEAIYVKINDEMYKTCVGRCIFHDHLPSDYPYINERIGKSEIETIITDIKNRYPAEVTTELLDELKTLGFEYATNLGFSFAMQDCDVSIDLKSKISEMDAKEIQLQENYQQGLLTFNEKKALSTNMWSEFTEQLAEEAWADLDKNNAIYEMVNSGANGGQIQTRQIISMKGLVRNSAGQWIPLPIRGNYREGLSSFEYFVATGGGRKGVADMALRTASSGYLTRRLCDVAHDVIIRMDDCGYDGEGYQIRRKDIRRISFEDTIYGRVASQDVVDKDGNVVVKKNDVITRDIADRSAELGIDSLYARSPITCEAPMGICKKCYGFDIEQGEDVEMGKAVGIIAAQSIGEPGTQMTLRSFHFGGAMKVDITQGLPRVEELLEARTPKAEAEISKIDGKVNVEKAEDGSATILIKGKKKVSRIYVVGEAKKVNVSHGDKVKTGDVLFIDKLSTEKQAVVDGVVTIDAGIMKLEGYVKAEETVNVLPGFTVLVQDGQEVVAGTPLTEGSIDPKKLAEVAGIEKAQEYVVRGVQEVFAEQGVQIDDVHVEIIVRQMARMGMIMDQGDSDQLVGSLVNVFVAEAKNELLRKQGKNIALVQQKLMGIKTSALKTESFLSAMSFQEQVRVLTESSIIGKIDYLRGMKENVLIGRKIPSGEEAEYDEITDLKEVVIE</sequence>
<dbReference type="InterPro" id="IPR044893">
    <property type="entry name" value="RNA_pol_Rpb1_clamp_domain"/>
</dbReference>
<feature type="domain" description="RNA polymerase N-terminal" evidence="10">
    <location>
        <begin position="326"/>
        <end position="606"/>
    </location>
</feature>
<evidence type="ECO:0000256" key="5">
    <source>
        <dbReference type="ARBA" id="ARBA00023163"/>
    </source>
</evidence>
<evidence type="ECO:0000256" key="2">
    <source>
        <dbReference type="ARBA" id="ARBA00022679"/>
    </source>
</evidence>
<dbReference type="Gene3D" id="4.10.860.120">
    <property type="entry name" value="RNA polymerase II, clamp domain"/>
    <property type="match status" value="1"/>
</dbReference>
<dbReference type="Gene3D" id="6.10.250.2940">
    <property type="match status" value="1"/>
</dbReference>
<comment type="caution">
    <text evidence="11">The sequence shown here is derived from an EMBL/GenBank/DDBJ whole genome shotgun (WGS) entry which is preliminary data.</text>
</comment>
<keyword evidence="3 7" id="KW-0548">Nucleotidyltransferase</keyword>
<dbReference type="InterPro" id="IPR000722">
    <property type="entry name" value="RNA_pol_asu"/>
</dbReference>
<dbReference type="InterPro" id="IPR007083">
    <property type="entry name" value="RNA_pol_Rpb1_4"/>
</dbReference>
<evidence type="ECO:0000256" key="7">
    <source>
        <dbReference type="HAMAP-Rule" id="MF_01322"/>
    </source>
</evidence>
<feature type="binding site" evidence="7">
    <location>
        <position position="552"/>
    </location>
    <ligand>
        <name>Mg(2+)</name>
        <dbReference type="ChEBI" id="CHEBI:18420"/>
    </ligand>
</feature>
<dbReference type="SMART" id="SM00663">
    <property type="entry name" value="RPOLA_N"/>
    <property type="match status" value="1"/>
</dbReference>
<evidence type="ECO:0000256" key="9">
    <source>
        <dbReference type="SAM" id="Coils"/>
    </source>
</evidence>
<comment type="catalytic activity">
    <reaction evidence="6 7 8">
        <text>RNA(n) + a ribonucleoside 5'-triphosphate = RNA(n+1) + diphosphate</text>
        <dbReference type="Rhea" id="RHEA:21248"/>
        <dbReference type="Rhea" id="RHEA-COMP:14527"/>
        <dbReference type="Rhea" id="RHEA-COMP:17342"/>
        <dbReference type="ChEBI" id="CHEBI:33019"/>
        <dbReference type="ChEBI" id="CHEBI:61557"/>
        <dbReference type="ChEBI" id="CHEBI:140395"/>
        <dbReference type="EC" id="2.7.7.6"/>
    </reaction>
</comment>
<feature type="binding site" evidence="7">
    <location>
        <position position="68"/>
    </location>
    <ligand>
        <name>Zn(2+)</name>
        <dbReference type="ChEBI" id="CHEBI:29105"/>
        <label>1</label>
    </ligand>
</feature>
<evidence type="ECO:0000256" key="1">
    <source>
        <dbReference type="ARBA" id="ARBA00022478"/>
    </source>
</evidence>
<comment type="similarity">
    <text evidence="7 8">Belongs to the RNA polymerase beta' chain family.</text>
</comment>
<dbReference type="Gene3D" id="1.10.274.100">
    <property type="entry name" value="RNA polymerase Rpb1, domain 3"/>
    <property type="match status" value="1"/>
</dbReference>
<dbReference type="Gene3D" id="1.10.40.90">
    <property type="match status" value="1"/>
</dbReference>
<dbReference type="InterPro" id="IPR042102">
    <property type="entry name" value="RNA_pol_Rpb1_3_sf"/>
</dbReference>
<evidence type="ECO:0000256" key="4">
    <source>
        <dbReference type="ARBA" id="ARBA00022723"/>
    </source>
</evidence>
<evidence type="ECO:0000313" key="12">
    <source>
        <dbReference type="Proteomes" id="UP000741282"/>
    </source>
</evidence>
<keyword evidence="9" id="KW-0175">Coiled coil</keyword>
<accession>A0A955KX61</accession>
<comment type="subunit">
    <text evidence="7">The RNAP catalytic core consists of 2 alpha, 1 beta, 1 beta' and 1 omega subunit. When a sigma factor is associated with the core the holoenzyme is formed, which can initiate transcription.</text>
</comment>
<feature type="binding site" evidence="7">
    <location>
        <position position="556"/>
    </location>
    <ligand>
        <name>Mg(2+)</name>
        <dbReference type="ChEBI" id="CHEBI:18420"/>
    </ligand>
</feature>
<dbReference type="EC" id="2.7.7.6" evidence="7"/>
<dbReference type="GO" id="GO:0008270">
    <property type="term" value="F:zinc ion binding"/>
    <property type="evidence" value="ECO:0007669"/>
    <property type="project" value="UniProtKB-UniRule"/>
</dbReference>
<evidence type="ECO:0000256" key="8">
    <source>
        <dbReference type="RuleBase" id="RU004279"/>
    </source>
</evidence>
<dbReference type="Proteomes" id="UP000741282">
    <property type="component" value="Unassembled WGS sequence"/>
</dbReference>
<proteinExistence type="inferred from homology"/>
<reference evidence="11" key="1">
    <citation type="submission" date="2020-04" db="EMBL/GenBank/DDBJ databases">
        <authorList>
            <person name="Zhang T."/>
        </authorList>
    </citation>
    <scope>NUCLEOTIDE SEQUENCE</scope>
    <source>
        <strain evidence="11">HKST-UBA17</strain>
    </source>
</reference>
<dbReference type="SUPFAM" id="SSF64484">
    <property type="entry name" value="beta and beta-prime subunits of DNA dependent RNA-polymerase"/>
    <property type="match status" value="1"/>
</dbReference>
<dbReference type="InterPro" id="IPR038120">
    <property type="entry name" value="Rpb1_funnel_sf"/>
</dbReference>
<gene>
    <name evidence="7 11" type="primary">rpoC</name>
    <name evidence="11" type="ORF">KC685_02775</name>
</gene>
<evidence type="ECO:0000313" key="11">
    <source>
        <dbReference type="EMBL" id="MCA9376819.1"/>
    </source>
</evidence>
<keyword evidence="7" id="KW-0460">Magnesium</keyword>
<feature type="binding site" evidence="7">
    <location>
        <position position="554"/>
    </location>
    <ligand>
        <name>Mg(2+)</name>
        <dbReference type="ChEBI" id="CHEBI:18420"/>
    </ligand>
</feature>
<dbReference type="Pfam" id="PF04983">
    <property type="entry name" value="RNA_pol_Rpb1_3"/>
    <property type="match status" value="1"/>
</dbReference>
<keyword evidence="5 7" id="KW-0804">Transcription</keyword>
<dbReference type="GO" id="GO:0003677">
    <property type="term" value="F:DNA binding"/>
    <property type="evidence" value="ECO:0007669"/>
    <property type="project" value="UniProtKB-UniRule"/>
</dbReference>
<keyword evidence="7" id="KW-0862">Zinc</keyword>
<feature type="binding site" evidence="7">
    <location>
        <position position="83"/>
    </location>
    <ligand>
        <name>Zn(2+)</name>
        <dbReference type="ChEBI" id="CHEBI:29105"/>
        <label>1</label>
    </ligand>
</feature>
<dbReference type="GO" id="GO:0000287">
    <property type="term" value="F:magnesium ion binding"/>
    <property type="evidence" value="ECO:0007669"/>
    <property type="project" value="UniProtKB-UniRule"/>
</dbReference>
<feature type="binding site" evidence="7">
    <location>
        <position position="952"/>
    </location>
    <ligand>
        <name>Zn(2+)</name>
        <dbReference type="ChEBI" id="CHEBI:29105"/>
        <label>2</label>
    </ligand>
</feature>
<reference evidence="11" key="2">
    <citation type="journal article" date="2021" name="Microbiome">
        <title>Successional dynamics and alternative stable states in a saline activated sludge microbial community over 9 years.</title>
        <authorList>
            <person name="Wang Y."/>
            <person name="Ye J."/>
            <person name="Ju F."/>
            <person name="Liu L."/>
            <person name="Boyd J.A."/>
            <person name="Deng Y."/>
            <person name="Parks D.H."/>
            <person name="Jiang X."/>
            <person name="Yin X."/>
            <person name="Woodcroft B.J."/>
            <person name="Tyson G.W."/>
            <person name="Hugenholtz P."/>
            <person name="Polz M.F."/>
            <person name="Zhang T."/>
        </authorList>
    </citation>
    <scope>NUCLEOTIDE SEQUENCE</scope>
    <source>
        <strain evidence="11">HKST-UBA17</strain>
    </source>
</reference>
<dbReference type="GO" id="GO:0000428">
    <property type="term" value="C:DNA-directed RNA polymerase complex"/>
    <property type="evidence" value="ECO:0007669"/>
    <property type="project" value="UniProtKB-KW"/>
</dbReference>
<dbReference type="PANTHER" id="PTHR19376:SF54">
    <property type="entry name" value="DNA-DIRECTED RNA POLYMERASE SUBUNIT BETA"/>
    <property type="match status" value="1"/>
</dbReference>
<keyword evidence="2 7" id="KW-0808">Transferase</keyword>
<dbReference type="NCBIfam" id="TIGR02386">
    <property type="entry name" value="rpoC_TIGR"/>
    <property type="match status" value="1"/>
</dbReference>
<evidence type="ECO:0000256" key="6">
    <source>
        <dbReference type="ARBA" id="ARBA00048552"/>
    </source>
</evidence>
<dbReference type="Pfam" id="PF00623">
    <property type="entry name" value="RNA_pol_Rpb1_2"/>
    <property type="match status" value="1"/>
</dbReference>
<keyword evidence="4 7" id="KW-0479">Metal-binding</keyword>
<feature type="binding site" evidence="7">
    <location>
        <position position="955"/>
    </location>
    <ligand>
        <name>Zn(2+)</name>
        <dbReference type="ChEBI" id="CHEBI:29105"/>
        <label>2</label>
    </ligand>
</feature>
<name>A0A955KX61_9BACT</name>
<dbReference type="Pfam" id="PF05000">
    <property type="entry name" value="RNA_pol_Rpb1_4"/>
    <property type="match status" value="1"/>
</dbReference>
<dbReference type="InterPro" id="IPR007066">
    <property type="entry name" value="RNA_pol_Rpb1_3"/>
</dbReference>
<evidence type="ECO:0000259" key="10">
    <source>
        <dbReference type="SMART" id="SM00663"/>
    </source>
</evidence>
<dbReference type="GO" id="GO:0006351">
    <property type="term" value="P:DNA-templated transcription"/>
    <property type="evidence" value="ECO:0007669"/>
    <property type="project" value="UniProtKB-UniRule"/>
</dbReference>
<dbReference type="InterPro" id="IPR045867">
    <property type="entry name" value="DNA-dir_RpoC_beta_prime"/>
</dbReference>
<feature type="binding site" evidence="7">
    <location>
        <position position="70"/>
    </location>
    <ligand>
        <name>Zn(2+)</name>
        <dbReference type="ChEBI" id="CHEBI:29105"/>
        <label>1</label>
    </ligand>
</feature>
<dbReference type="CDD" id="cd02655">
    <property type="entry name" value="RNAP_beta'_C"/>
    <property type="match status" value="1"/>
</dbReference>
<feature type="binding site" evidence="7">
    <location>
        <position position="874"/>
    </location>
    <ligand>
        <name>Zn(2+)</name>
        <dbReference type="ChEBI" id="CHEBI:29105"/>
        <label>2</label>
    </ligand>
</feature>
<dbReference type="InterPro" id="IPR007080">
    <property type="entry name" value="RNA_pol_Rpb1_1"/>
</dbReference>
<comment type="cofactor">
    <cofactor evidence="7">
        <name>Zn(2+)</name>
        <dbReference type="ChEBI" id="CHEBI:29105"/>
    </cofactor>
    <text evidence="7">Binds 2 Zn(2+) ions per subunit.</text>
</comment>
<evidence type="ECO:0000256" key="3">
    <source>
        <dbReference type="ARBA" id="ARBA00022695"/>
    </source>
</evidence>
<dbReference type="Gene3D" id="1.10.1790.20">
    <property type="match status" value="1"/>
</dbReference>
<dbReference type="Pfam" id="PF04998">
    <property type="entry name" value="RNA_pol_Rpb1_5"/>
    <property type="match status" value="1"/>
</dbReference>
<dbReference type="InterPro" id="IPR006592">
    <property type="entry name" value="RNA_pol_N"/>
</dbReference>
<dbReference type="GO" id="GO:0003899">
    <property type="term" value="F:DNA-directed RNA polymerase activity"/>
    <property type="evidence" value="ECO:0007669"/>
    <property type="project" value="UniProtKB-UniRule"/>
</dbReference>
<dbReference type="Gene3D" id="1.10.150.390">
    <property type="match status" value="1"/>
</dbReference>
<dbReference type="EMBL" id="JAGQLN010000008">
    <property type="protein sequence ID" value="MCA9376819.1"/>
    <property type="molecule type" value="Genomic_DNA"/>
</dbReference>
<feature type="binding site" evidence="7">
    <location>
        <position position="945"/>
    </location>
    <ligand>
        <name>Zn(2+)</name>
        <dbReference type="ChEBI" id="CHEBI:29105"/>
        <label>2</label>
    </ligand>
</feature>
<dbReference type="InterPro" id="IPR007081">
    <property type="entry name" value="RNA_pol_Rpb1_5"/>
</dbReference>
<organism evidence="11 12">
    <name type="scientific">Candidatus Dojkabacteria bacterium</name>
    <dbReference type="NCBI Taxonomy" id="2099670"/>
    <lineage>
        <taxon>Bacteria</taxon>
        <taxon>Candidatus Dojkabacteria</taxon>
    </lineage>
</organism>
<protein>
    <recommendedName>
        <fullName evidence="7">DNA-directed RNA polymerase subunit beta'</fullName>
        <shortName evidence="7">RNAP subunit beta'</shortName>
        <ecNumber evidence="7">2.7.7.6</ecNumber>
    </recommendedName>
    <alternativeName>
        <fullName evidence="7">RNA polymerase subunit beta'</fullName>
    </alternativeName>
    <alternativeName>
        <fullName evidence="7">Transcriptase subunit beta'</fullName>
    </alternativeName>
</protein>
<dbReference type="Gene3D" id="1.10.132.30">
    <property type="match status" value="1"/>
</dbReference>
<dbReference type="Gene3D" id="2.40.50.100">
    <property type="match status" value="2"/>
</dbReference>
<comment type="function">
    <text evidence="7 8">DNA-dependent RNA polymerase catalyzes the transcription of DNA into RNA using the four ribonucleoside triphosphates as substrates.</text>
</comment>
<dbReference type="HAMAP" id="MF_01322">
    <property type="entry name" value="RNApol_bact_RpoC"/>
    <property type="match status" value="1"/>
</dbReference>
<dbReference type="CDD" id="cd01609">
    <property type="entry name" value="RNAP_beta'_N"/>
    <property type="match status" value="1"/>
</dbReference>
<feature type="coiled-coil region" evidence="9">
    <location>
        <begin position="156"/>
        <end position="244"/>
    </location>
</feature>
<keyword evidence="1 7" id="KW-0240">DNA-directed RNA polymerase</keyword>
<dbReference type="PANTHER" id="PTHR19376">
    <property type="entry name" value="DNA-DIRECTED RNA POLYMERASE"/>
    <property type="match status" value="1"/>
</dbReference>
<dbReference type="Pfam" id="PF04997">
    <property type="entry name" value="RNA_pol_Rpb1_1"/>
    <property type="match status" value="1"/>
</dbReference>
<comment type="cofactor">
    <cofactor evidence="7">
        <name>Mg(2+)</name>
        <dbReference type="ChEBI" id="CHEBI:18420"/>
    </cofactor>
    <text evidence="7">Binds 1 Mg(2+) ion per subunit.</text>
</comment>
<dbReference type="InterPro" id="IPR012754">
    <property type="entry name" value="DNA-dir_RpoC_beta_prime_bact"/>
</dbReference>